<dbReference type="NCBIfam" id="TIGR00714">
    <property type="entry name" value="hscB"/>
    <property type="match status" value="1"/>
</dbReference>
<dbReference type="OMA" id="LMFIERF"/>
<dbReference type="OrthoDB" id="448954at2759"/>
<dbReference type="PhylomeDB" id="E9H2H7"/>
<dbReference type="GO" id="GO:0044571">
    <property type="term" value="P:[2Fe-2S] cluster assembly"/>
    <property type="evidence" value="ECO:0000318"/>
    <property type="project" value="GO_Central"/>
</dbReference>
<dbReference type="AlphaFoldDB" id="E9H2H7"/>
<dbReference type="Pfam" id="PF07743">
    <property type="entry name" value="HSCB_C"/>
    <property type="match status" value="1"/>
</dbReference>
<evidence type="ECO:0000313" key="10">
    <source>
        <dbReference type="Proteomes" id="UP000000305"/>
    </source>
</evidence>
<dbReference type="Gene3D" id="1.20.1280.20">
    <property type="entry name" value="HscB, C-terminal domain"/>
    <property type="match status" value="1"/>
</dbReference>
<keyword evidence="5" id="KW-0496">Mitochondrion</keyword>
<dbReference type="InterPro" id="IPR001623">
    <property type="entry name" value="DnaJ_domain"/>
</dbReference>
<organism evidence="9 10">
    <name type="scientific">Daphnia pulex</name>
    <name type="common">Water flea</name>
    <dbReference type="NCBI Taxonomy" id="6669"/>
    <lineage>
        <taxon>Eukaryota</taxon>
        <taxon>Metazoa</taxon>
        <taxon>Ecdysozoa</taxon>
        <taxon>Arthropoda</taxon>
        <taxon>Crustacea</taxon>
        <taxon>Branchiopoda</taxon>
        <taxon>Diplostraca</taxon>
        <taxon>Cladocera</taxon>
        <taxon>Anomopoda</taxon>
        <taxon>Daphniidae</taxon>
        <taxon>Daphnia</taxon>
    </lineage>
</organism>
<evidence type="ECO:0000256" key="6">
    <source>
        <dbReference type="ARBA" id="ARBA00023186"/>
    </source>
</evidence>
<dbReference type="SUPFAM" id="SSF46565">
    <property type="entry name" value="Chaperone J-domain"/>
    <property type="match status" value="1"/>
</dbReference>
<dbReference type="GO" id="GO:0051087">
    <property type="term" value="F:protein-folding chaperone binding"/>
    <property type="evidence" value="ECO:0007669"/>
    <property type="project" value="InterPro"/>
</dbReference>
<feature type="coiled-coil region" evidence="7">
    <location>
        <begin position="124"/>
        <end position="151"/>
    </location>
</feature>
<evidence type="ECO:0000259" key="8">
    <source>
        <dbReference type="PROSITE" id="PS50076"/>
    </source>
</evidence>
<evidence type="ECO:0000256" key="3">
    <source>
        <dbReference type="ARBA" id="ARBA00010476"/>
    </source>
</evidence>
<evidence type="ECO:0000256" key="5">
    <source>
        <dbReference type="ARBA" id="ARBA00023128"/>
    </source>
</evidence>
<keyword evidence="10" id="KW-1185">Reference proteome</keyword>
<sequence>MCDSDSVSCWKCGVIVDLNKDLFCDYCEVVQKPKGDADYFTIFGMEKSFEIDTRELTKNFRLLQMQLHPDRFSQKSEDEKQISAHYSSLLNQAYKTLGSPLERGLYLLEIQGHPLSDEGEIIMKPEFLSEIMEINEEIHEAEDNNDLERIKKTNEIMLGKLFGRAADRFRNNDWVAARECLAQLKYYSKIQDRIKELEQEFEEEKN</sequence>
<dbReference type="InterPro" id="IPR036869">
    <property type="entry name" value="J_dom_sf"/>
</dbReference>
<reference evidence="9 10" key="1">
    <citation type="journal article" date="2011" name="Science">
        <title>The ecoresponsive genome of Daphnia pulex.</title>
        <authorList>
            <person name="Colbourne J.K."/>
            <person name="Pfrender M.E."/>
            <person name="Gilbert D."/>
            <person name="Thomas W.K."/>
            <person name="Tucker A."/>
            <person name="Oakley T.H."/>
            <person name="Tokishita S."/>
            <person name="Aerts A."/>
            <person name="Arnold G.J."/>
            <person name="Basu M.K."/>
            <person name="Bauer D.J."/>
            <person name="Caceres C.E."/>
            <person name="Carmel L."/>
            <person name="Casola C."/>
            <person name="Choi J.H."/>
            <person name="Detter J.C."/>
            <person name="Dong Q."/>
            <person name="Dusheyko S."/>
            <person name="Eads B.D."/>
            <person name="Frohlich T."/>
            <person name="Geiler-Samerotte K.A."/>
            <person name="Gerlach D."/>
            <person name="Hatcher P."/>
            <person name="Jogdeo S."/>
            <person name="Krijgsveld J."/>
            <person name="Kriventseva E.V."/>
            <person name="Kultz D."/>
            <person name="Laforsch C."/>
            <person name="Lindquist E."/>
            <person name="Lopez J."/>
            <person name="Manak J.R."/>
            <person name="Muller J."/>
            <person name="Pangilinan J."/>
            <person name="Patwardhan R.P."/>
            <person name="Pitluck S."/>
            <person name="Pritham E.J."/>
            <person name="Rechtsteiner A."/>
            <person name="Rho M."/>
            <person name="Rogozin I.B."/>
            <person name="Sakarya O."/>
            <person name="Salamov A."/>
            <person name="Schaack S."/>
            <person name="Shapiro H."/>
            <person name="Shiga Y."/>
            <person name="Skalitzky C."/>
            <person name="Smith Z."/>
            <person name="Souvorov A."/>
            <person name="Sung W."/>
            <person name="Tang Z."/>
            <person name="Tsuchiya D."/>
            <person name="Tu H."/>
            <person name="Vos H."/>
            <person name="Wang M."/>
            <person name="Wolf Y.I."/>
            <person name="Yamagata H."/>
            <person name="Yamada T."/>
            <person name="Ye Y."/>
            <person name="Shaw J.R."/>
            <person name="Andrews J."/>
            <person name="Crease T.J."/>
            <person name="Tang H."/>
            <person name="Lucas S.M."/>
            <person name="Robertson H.M."/>
            <person name="Bork P."/>
            <person name="Koonin E.V."/>
            <person name="Zdobnov E.M."/>
            <person name="Grigoriev I.V."/>
            <person name="Lynch M."/>
            <person name="Boore J.L."/>
        </authorList>
    </citation>
    <scope>NUCLEOTIDE SEQUENCE [LARGE SCALE GENOMIC DNA]</scope>
</reference>
<dbReference type="HOGENOM" id="CLU_068529_0_3_1"/>
<dbReference type="eggNOG" id="KOG3192">
    <property type="taxonomic scope" value="Eukaryota"/>
</dbReference>
<dbReference type="PANTHER" id="PTHR14021:SF15">
    <property type="entry name" value="IRON-SULFUR CLUSTER CO-CHAPERONE PROTEIN HSCB"/>
    <property type="match status" value="1"/>
</dbReference>
<keyword evidence="6" id="KW-0143">Chaperone</keyword>
<keyword evidence="7" id="KW-0175">Coiled coil</keyword>
<evidence type="ECO:0000256" key="1">
    <source>
        <dbReference type="ARBA" id="ARBA00004173"/>
    </source>
</evidence>
<proteinExistence type="inferred from homology"/>
<dbReference type="FunCoup" id="E9H2H7">
    <property type="interactions" value="439"/>
</dbReference>
<dbReference type="SUPFAM" id="SSF47144">
    <property type="entry name" value="HSC20 (HSCB), C-terminal oligomerisation domain"/>
    <property type="match status" value="1"/>
</dbReference>
<dbReference type="EMBL" id="GL732586">
    <property type="protein sequence ID" value="EFX73980.1"/>
    <property type="molecule type" value="Genomic_DNA"/>
</dbReference>
<comment type="subcellular location">
    <subcellularLocation>
        <location evidence="2">Cytoplasm</location>
    </subcellularLocation>
    <subcellularLocation>
        <location evidence="1">Mitochondrion</location>
    </subcellularLocation>
</comment>
<dbReference type="InterPro" id="IPR036386">
    <property type="entry name" value="HscB_C_sf"/>
</dbReference>
<gene>
    <name evidence="9" type="ORF">DAPPUDRAFT_109272</name>
</gene>
<evidence type="ECO:0000256" key="7">
    <source>
        <dbReference type="SAM" id="Coils"/>
    </source>
</evidence>
<name>E9H2H7_DAPPU</name>
<keyword evidence="4" id="KW-0963">Cytoplasm</keyword>
<comment type="similarity">
    <text evidence="3">Belongs to the HscB family.</text>
</comment>
<dbReference type="FunFam" id="1.20.1280.20:FF:000002">
    <property type="entry name" value="HscB mitochondrial iron-sulfur cluster co-chaperone"/>
    <property type="match status" value="1"/>
</dbReference>
<protein>
    <recommendedName>
        <fullName evidence="8">J domain-containing protein</fullName>
    </recommendedName>
</protein>
<evidence type="ECO:0000313" key="9">
    <source>
        <dbReference type="EMBL" id="EFX73980.1"/>
    </source>
</evidence>
<dbReference type="Gene3D" id="1.10.287.110">
    <property type="entry name" value="DnaJ domain"/>
    <property type="match status" value="1"/>
</dbReference>
<dbReference type="STRING" id="6669.E9H2H7"/>
<dbReference type="GO" id="GO:0005739">
    <property type="term" value="C:mitochondrion"/>
    <property type="evidence" value="ECO:0000318"/>
    <property type="project" value="GO_Central"/>
</dbReference>
<evidence type="ECO:0000256" key="4">
    <source>
        <dbReference type="ARBA" id="ARBA00022490"/>
    </source>
</evidence>
<dbReference type="SMART" id="SM00271">
    <property type="entry name" value="DnaJ"/>
    <property type="match status" value="1"/>
</dbReference>
<evidence type="ECO:0000256" key="2">
    <source>
        <dbReference type="ARBA" id="ARBA00004496"/>
    </source>
</evidence>
<dbReference type="CDD" id="cd06257">
    <property type="entry name" value="DnaJ"/>
    <property type="match status" value="1"/>
</dbReference>
<dbReference type="InterPro" id="IPR004640">
    <property type="entry name" value="HscB"/>
</dbReference>
<dbReference type="GO" id="GO:0051259">
    <property type="term" value="P:protein complex oligomerization"/>
    <property type="evidence" value="ECO:0007669"/>
    <property type="project" value="InterPro"/>
</dbReference>
<dbReference type="Proteomes" id="UP000000305">
    <property type="component" value="Unassembled WGS sequence"/>
</dbReference>
<dbReference type="PROSITE" id="PS50076">
    <property type="entry name" value="DNAJ_2"/>
    <property type="match status" value="1"/>
</dbReference>
<dbReference type="InterPro" id="IPR009073">
    <property type="entry name" value="HscB_oligo_C"/>
</dbReference>
<dbReference type="GO" id="GO:0001671">
    <property type="term" value="F:ATPase activator activity"/>
    <property type="evidence" value="ECO:0007669"/>
    <property type="project" value="InterPro"/>
</dbReference>
<feature type="domain" description="J" evidence="8">
    <location>
        <begin position="38"/>
        <end position="110"/>
    </location>
</feature>
<dbReference type="KEGG" id="dpx:DAPPUDRAFT_109272"/>
<dbReference type="InParanoid" id="E9H2H7"/>
<dbReference type="PANTHER" id="PTHR14021">
    <property type="entry name" value="IRON-SULFUR CLUSTER CO-CHAPERONE PROTEIN HSCB"/>
    <property type="match status" value="1"/>
</dbReference>
<dbReference type="HAMAP" id="MF_00682">
    <property type="entry name" value="HscB"/>
    <property type="match status" value="1"/>
</dbReference>
<accession>E9H2H7</accession>